<comment type="caution">
    <text evidence="2">The sequence shown here is derived from an EMBL/GenBank/DDBJ whole genome shotgun (WGS) entry which is preliminary data.</text>
</comment>
<evidence type="ECO:0000313" key="3">
    <source>
        <dbReference type="Proteomes" id="UP000626244"/>
    </source>
</evidence>
<evidence type="ECO:0000313" key="2">
    <source>
        <dbReference type="EMBL" id="GGI10321.1"/>
    </source>
</evidence>
<proteinExistence type="predicted"/>
<dbReference type="AlphaFoldDB" id="A0A8J3EVS4"/>
<organism evidence="2 3">
    <name type="scientific">Gottfriedia solisilvae</name>
    <dbReference type="NCBI Taxonomy" id="1516104"/>
    <lineage>
        <taxon>Bacteria</taxon>
        <taxon>Bacillati</taxon>
        <taxon>Bacillota</taxon>
        <taxon>Bacilli</taxon>
        <taxon>Bacillales</taxon>
        <taxon>Bacillaceae</taxon>
        <taxon>Gottfriedia</taxon>
    </lineage>
</organism>
<gene>
    <name evidence="2" type="ORF">GCM10007380_02210</name>
</gene>
<dbReference type="SUPFAM" id="SSF109854">
    <property type="entry name" value="DinB/YfiT-like putative metalloenzymes"/>
    <property type="match status" value="1"/>
</dbReference>
<dbReference type="InterPro" id="IPR034660">
    <property type="entry name" value="DinB/YfiT-like"/>
</dbReference>
<sequence>MITSELERLIQTVPQDILALPNPDYKPNPSKWSKKEILGHLCDSATINHKRFIDRLYSNEDIELELYKQNHWVECNDYQHCYTIDEVLTLWITLNQRIVKTMKNVATEKLALQFTVSENEKVTFEWLFTDYVEHLKHHLKQIFD</sequence>
<dbReference type="Pfam" id="PF12867">
    <property type="entry name" value="DinB_2"/>
    <property type="match status" value="1"/>
</dbReference>
<keyword evidence="3" id="KW-1185">Reference proteome</keyword>
<name>A0A8J3EVS4_9BACI</name>
<dbReference type="InterPro" id="IPR024775">
    <property type="entry name" value="DinB-like"/>
</dbReference>
<dbReference type="OrthoDB" id="9793216at2"/>
<dbReference type="RefSeq" id="WP_088003531.1">
    <property type="nucleotide sequence ID" value="NZ_BMHB01000001.1"/>
</dbReference>
<feature type="domain" description="DinB-like" evidence="1">
    <location>
        <begin position="24"/>
        <end position="142"/>
    </location>
</feature>
<evidence type="ECO:0000259" key="1">
    <source>
        <dbReference type="Pfam" id="PF12867"/>
    </source>
</evidence>
<protein>
    <recommendedName>
        <fullName evidence="1">DinB-like domain-containing protein</fullName>
    </recommendedName>
</protein>
<dbReference type="Gene3D" id="1.20.120.450">
    <property type="entry name" value="dinb family like domain"/>
    <property type="match status" value="1"/>
</dbReference>
<dbReference type="Proteomes" id="UP000626244">
    <property type="component" value="Unassembled WGS sequence"/>
</dbReference>
<accession>A0A8J3EVS4</accession>
<reference evidence="3" key="1">
    <citation type="journal article" date="2019" name="Int. J. Syst. Evol. Microbiol.">
        <title>The Global Catalogue of Microorganisms (GCM) 10K type strain sequencing project: providing services to taxonomists for standard genome sequencing and annotation.</title>
        <authorList>
            <consortium name="The Broad Institute Genomics Platform"/>
            <consortium name="The Broad Institute Genome Sequencing Center for Infectious Disease"/>
            <person name="Wu L."/>
            <person name="Ma J."/>
        </authorList>
    </citation>
    <scope>NUCLEOTIDE SEQUENCE [LARGE SCALE GENOMIC DNA]</scope>
    <source>
        <strain evidence="3">CGMCC 1.14993</strain>
    </source>
</reference>
<dbReference type="EMBL" id="BMHB01000001">
    <property type="protein sequence ID" value="GGI10321.1"/>
    <property type="molecule type" value="Genomic_DNA"/>
</dbReference>